<name>A0A7S0YR94_9CHLO</name>
<feature type="region of interest" description="Disordered" evidence="1">
    <location>
        <begin position="115"/>
        <end position="135"/>
    </location>
</feature>
<evidence type="ECO:0000256" key="1">
    <source>
        <dbReference type="SAM" id="MobiDB-lite"/>
    </source>
</evidence>
<feature type="compositionally biased region" description="Acidic residues" evidence="1">
    <location>
        <begin position="337"/>
        <end position="352"/>
    </location>
</feature>
<feature type="compositionally biased region" description="Basic and acidic residues" evidence="1">
    <location>
        <begin position="302"/>
        <end position="320"/>
    </location>
</feature>
<dbReference type="AlphaFoldDB" id="A0A7S0YR94"/>
<protein>
    <submittedName>
        <fullName evidence="2">Uncharacterized protein</fullName>
    </submittedName>
</protein>
<reference evidence="2" key="1">
    <citation type="submission" date="2021-01" db="EMBL/GenBank/DDBJ databases">
        <authorList>
            <person name="Corre E."/>
            <person name="Pelletier E."/>
            <person name="Niang G."/>
            <person name="Scheremetjew M."/>
            <person name="Finn R."/>
            <person name="Kale V."/>
            <person name="Holt S."/>
            <person name="Cochrane G."/>
            <person name="Meng A."/>
            <person name="Brown T."/>
            <person name="Cohen L."/>
        </authorList>
    </citation>
    <scope>NUCLEOTIDE SEQUENCE</scope>
    <source>
        <strain evidence="2">SAG 63-3</strain>
    </source>
</reference>
<accession>A0A7S0YR94</accession>
<feature type="compositionally biased region" description="Basic and acidic residues" evidence="1">
    <location>
        <begin position="353"/>
        <end position="378"/>
    </location>
</feature>
<feature type="region of interest" description="Disordered" evidence="1">
    <location>
        <begin position="274"/>
        <end position="378"/>
    </location>
</feature>
<proteinExistence type="predicted"/>
<evidence type="ECO:0000313" key="2">
    <source>
        <dbReference type="EMBL" id="CAD8792961.1"/>
    </source>
</evidence>
<organism evidence="2">
    <name type="scientific">Polytomella parva</name>
    <dbReference type="NCBI Taxonomy" id="51329"/>
    <lineage>
        <taxon>Eukaryota</taxon>
        <taxon>Viridiplantae</taxon>
        <taxon>Chlorophyta</taxon>
        <taxon>core chlorophytes</taxon>
        <taxon>Chlorophyceae</taxon>
        <taxon>CS clade</taxon>
        <taxon>Chlamydomonadales</taxon>
        <taxon>Chlamydomonadaceae</taxon>
        <taxon>Polytomella</taxon>
    </lineage>
</organism>
<dbReference type="EMBL" id="HBFM01033925">
    <property type="protein sequence ID" value="CAD8792961.1"/>
    <property type="molecule type" value="Transcribed_RNA"/>
</dbReference>
<feature type="compositionally biased region" description="Acidic residues" evidence="1">
    <location>
        <begin position="284"/>
        <end position="301"/>
    </location>
</feature>
<gene>
    <name evidence="2" type="ORF">PPAR00522_LOCUS22120</name>
</gene>
<sequence length="378" mass="41953">MDLCYSAHPWGPVGVLITGSTFALKFVTNLTKNKSKESKLERKSVHKLIKTDLKRKSFSGDKTNLHRKSKSYNISLDSSVDTVQASVVESQYQHLVSENTNSSCLNVQTSLATNSKNDDINNSDGNSHGNVNSNNLVITNPASNNSNVLDLDNGMKSLQNCLAVPFRLENLLDNSSSLKAHFIHDESFLSQPSVCWEDQVKDKSNDEIEDDASISGEDLSLFQNSTLMGNEVGNKKAISKSSLKKLTMDAIGNEIDETLNEVLKVSSLEVCLTEKEDVTGNGDEGGDEGGDEEEEIEDEREDEGKCRIFTKEMRKEIRFDLEDEDEDVDEGKGGEGESGESDPCEEEEDGEGDGNKDERKQTDGEEKREEEREMMEIR</sequence>